<sequence length="223" mass="25534">MDQFLFKVEKANAIQRHNILAAVSKTLRILELCLLLLLLSWILTRLPFVFALSAQFLTRLLSFAASPLFVFALSNAIIAALLAQSRRLSAPHSAADALYHDFLNTRTPVPVLHAPHPSVPPEPEFHDKKVIAETVQDRPSVDPAAKFRRSKSENWKGDSVKTPRRRHLRRSETEKRRENPPENLYPQDKLSNEEFQRAIEAFIAKQLRFLREESSAIVVQNPW</sequence>
<evidence type="ECO:0000256" key="2">
    <source>
        <dbReference type="SAM" id="Phobius"/>
    </source>
</evidence>
<comment type="caution">
    <text evidence="3">The sequence shown here is derived from an EMBL/GenBank/DDBJ whole genome shotgun (WGS) entry which is preliminary data.</text>
</comment>
<name>A0AAN9M232_PHACN</name>
<dbReference type="EMBL" id="JAYMYR010000008">
    <property type="protein sequence ID" value="KAK7346411.1"/>
    <property type="molecule type" value="Genomic_DNA"/>
</dbReference>
<dbReference type="Proteomes" id="UP001374584">
    <property type="component" value="Unassembled WGS sequence"/>
</dbReference>
<accession>A0AAN9M232</accession>
<proteinExistence type="predicted"/>
<dbReference type="AlphaFoldDB" id="A0AAN9M232"/>
<dbReference type="PANTHER" id="PTHR33640">
    <property type="entry name" value="TRANSMEMBRANE PROTEIN"/>
    <property type="match status" value="1"/>
</dbReference>
<evidence type="ECO:0000313" key="3">
    <source>
        <dbReference type="EMBL" id="KAK7346411.1"/>
    </source>
</evidence>
<keyword evidence="2" id="KW-1133">Transmembrane helix</keyword>
<protein>
    <recommendedName>
        <fullName evidence="5">DUF4408 domain-containing protein</fullName>
    </recommendedName>
</protein>
<keyword evidence="2" id="KW-0472">Membrane</keyword>
<feature type="region of interest" description="Disordered" evidence="1">
    <location>
        <begin position="136"/>
        <end position="191"/>
    </location>
</feature>
<keyword evidence="4" id="KW-1185">Reference proteome</keyword>
<feature type="compositionally biased region" description="Basic and acidic residues" evidence="1">
    <location>
        <begin position="170"/>
        <end position="180"/>
    </location>
</feature>
<evidence type="ECO:0000256" key="1">
    <source>
        <dbReference type="SAM" id="MobiDB-lite"/>
    </source>
</evidence>
<gene>
    <name evidence="3" type="ORF">VNO80_20930</name>
</gene>
<keyword evidence="2" id="KW-0812">Transmembrane</keyword>
<feature type="transmembrane region" description="Helical" evidence="2">
    <location>
        <begin position="32"/>
        <end position="54"/>
    </location>
</feature>
<organism evidence="3 4">
    <name type="scientific">Phaseolus coccineus</name>
    <name type="common">Scarlet runner bean</name>
    <name type="synonym">Phaseolus multiflorus</name>
    <dbReference type="NCBI Taxonomy" id="3886"/>
    <lineage>
        <taxon>Eukaryota</taxon>
        <taxon>Viridiplantae</taxon>
        <taxon>Streptophyta</taxon>
        <taxon>Embryophyta</taxon>
        <taxon>Tracheophyta</taxon>
        <taxon>Spermatophyta</taxon>
        <taxon>Magnoliopsida</taxon>
        <taxon>eudicotyledons</taxon>
        <taxon>Gunneridae</taxon>
        <taxon>Pentapetalae</taxon>
        <taxon>rosids</taxon>
        <taxon>fabids</taxon>
        <taxon>Fabales</taxon>
        <taxon>Fabaceae</taxon>
        <taxon>Papilionoideae</taxon>
        <taxon>50 kb inversion clade</taxon>
        <taxon>NPAAA clade</taxon>
        <taxon>indigoferoid/millettioid clade</taxon>
        <taxon>Phaseoleae</taxon>
        <taxon>Phaseolus</taxon>
    </lineage>
</organism>
<dbReference type="PANTHER" id="PTHR33640:SF3">
    <property type="entry name" value="DUF4408 DOMAIN-CONTAINING PROTEIN"/>
    <property type="match status" value="1"/>
</dbReference>
<feature type="transmembrane region" description="Helical" evidence="2">
    <location>
        <begin position="60"/>
        <end position="83"/>
    </location>
</feature>
<evidence type="ECO:0000313" key="4">
    <source>
        <dbReference type="Proteomes" id="UP001374584"/>
    </source>
</evidence>
<reference evidence="3 4" key="1">
    <citation type="submission" date="2024-01" db="EMBL/GenBank/DDBJ databases">
        <title>The genomes of 5 underutilized Papilionoideae crops provide insights into root nodulation and disease resistanc.</title>
        <authorList>
            <person name="Jiang F."/>
        </authorList>
    </citation>
    <scope>NUCLEOTIDE SEQUENCE [LARGE SCALE GENOMIC DNA]</scope>
    <source>
        <strain evidence="3">JINMINGXINNONG_FW02</strain>
        <tissue evidence="3">Leaves</tissue>
    </source>
</reference>
<evidence type="ECO:0008006" key="5">
    <source>
        <dbReference type="Google" id="ProtNLM"/>
    </source>
</evidence>
<feature type="compositionally biased region" description="Basic and acidic residues" evidence="1">
    <location>
        <begin position="150"/>
        <end position="161"/>
    </location>
</feature>